<dbReference type="SUPFAM" id="SSF88697">
    <property type="entry name" value="PUA domain-like"/>
    <property type="match status" value="1"/>
</dbReference>
<dbReference type="Gene3D" id="2.30.130.10">
    <property type="entry name" value="PUA domain"/>
    <property type="match status" value="1"/>
</dbReference>
<feature type="binding site" evidence="8">
    <location>
        <begin position="232"/>
        <end position="238"/>
    </location>
    <ligand>
        <name>ATP</name>
        <dbReference type="ChEBI" id="CHEBI:30616"/>
    </ligand>
</feature>
<evidence type="ECO:0000256" key="5">
    <source>
        <dbReference type="ARBA" id="ARBA00022741"/>
    </source>
</evidence>
<comment type="similarity">
    <text evidence="8">Belongs to the glutamate 5-kinase family.</text>
</comment>
<sequence length="389" mass="42168">MQPPLQSQIQSQIQPQIVVIKIGTSSLSHPESGDLQLATIAKLVEAIVHLRREGHSVILVSSGAVGIGCGRLGLKQRPRKISKKQAVAAVGQGRLMRIYDDFFGSLQQPVAQVLLTRGNLIQRQHYMNVHATFHELLAMGVVPIVNENDTVAVDELKFGDNDTLSALVASLVEADWLFLLTDVDRLYSDDPRQNPDAQPIEFVEHSELQDLRQAIGEKQALGAQGGGTQWGTGGMTTKLDAARIASAAGVRTVITRGAFPDRLSAILHGENFGTQFAAQPKTVNARKRWIAYGMVPLGKLFLDDGAVKAVILKGRSLLPAGIIQVEGKFEANDSVSLCDREGKEIARGISNYSSHDILRILGSQSEDIPKLLGFDGEETVIHRDNLVGL</sequence>
<dbReference type="InterPro" id="IPR002478">
    <property type="entry name" value="PUA"/>
</dbReference>
<feature type="binding site" evidence="8">
    <location>
        <position position="21"/>
    </location>
    <ligand>
        <name>ATP</name>
        <dbReference type="ChEBI" id="CHEBI:30616"/>
    </ligand>
</feature>
<evidence type="ECO:0000313" key="10">
    <source>
        <dbReference type="EMBL" id="MDG3494169.1"/>
    </source>
</evidence>
<dbReference type="EMBL" id="VBTY01000035">
    <property type="protein sequence ID" value="MDG3494169.1"/>
    <property type="molecule type" value="Genomic_DNA"/>
</dbReference>
<evidence type="ECO:0000256" key="8">
    <source>
        <dbReference type="HAMAP-Rule" id="MF_00456"/>
    </source>
</evidence>
<evidence type="ECO:0000256" key="7">
    <source>
        <dbReference type="ARBA" id="ARBA00022840"/>
    </source>
</evidence>
<comment type="catalytic activity">
    <reaction evidence="8">
        <text>L-glutamate + ATP = L-glutamyl 5-phosphate + ADP</text>
        <dbReference type="Rhea" id="RHEA:14877"/>
        <dbReference type="ChEBI" id="CHEBI:29985"/>
        <dbReference type="ChEBI" id="CHEBI:30616"/>
        <dbReference type="ChEBI" id="CHEBI:58274"/>
        <dbReference type="ChEBI" id="CHEBI:456216"/>
        <dbReference type="EC" id="2.7.2.11"/>
    </reaction>
</comment>
<feature type="binding site" evidence="8">
    <location>
        <begin position="181"/>
        <end position="182"/>
    </location>
    <ligand>
        <name>ATP</name>
        <dbReference type="ChEBI" id="CHEBI:30616"/>
    </ligand>
</feature>
<evidence type="ECO:0000256" key="2">
    <source>
        <dbReference type="ARBA" id="ARBA00022605"/>
    </source>
</evidence>
<proteinExistence type="inferred from homology"/>
<dbReference type="GO" id="GO:0005524">
    <property type="term" value="F:ATP binding"/>
    <property type="evidence" value="ECO:0007669"/>
    <property type="project" value="UniProtKB-KW"/>
</dbReference>
<gene>
    <name evidence="8 10" type="primary">proB</name>
    <name evidence="10" type="ORF">FEV09_06315</name>
</gene>
<dbReference type="Pfam" id="PF01472">
    <property type="entry name" value="PUA"/>
    <property type="match status" value="1"/>
</dbReference>
<dbReference type="NCBIfam" id="TIGR01027">
    <property type="entry name" value="proB"/>
    <property type="match status" value="1"/>
</dbReference>
<dbReference type="HAMAP" id="MF_00456">
    <property type="entry name" value="ProB"/>
    <property type="match status" value="1"/>
</dbReference>
<dbReference type="GO" id="GO:0003723">
    <property type="term" value="F:RNA binding"/>
    <property type="evidence" value="ECO:0007669"/>
    <property type="project" value="InterPro"/>
</dbReference>
<dbReference type="EC" id="2.7.2.11" evidence="8"/>
<dbReference type="AlphaFoldDB" id="A0A9X4MDJ2"/>
<dbReference type="Gene3D" id="3.40.1160.10">
    <property type="entry name" value="Acetylglutamate kinase-like"/>
    <property type="match status" value="2"/>
</dbReference>
<accession>A0A9X4MDJ2</accession>
<dbReference type="PROSITE" id="PS00902">
    <property type="entry name" value="GLUTAMATE_5_KINASE"/>
    <property type="match status" value="1"/>
</dbReference>
<dbReference type="SMART" id="SM00359">
    <property type="entry name" value="PUA"/>
    <property type="match status" value="1"/>
</dbReference>
<keyword evidence="4 8" id="KW-0808">Transferase</keyword>
<evidence type="ECO:0000259" key="9">
    <source>
        <dbReference type="SMART" id="SM00359"/>
    </source>
</evidence>
<dbReference type="PRINTS" id="PR00474">
    <property type="entry name" value="GLU5KINASE"/>
</dbReference>
<organism evidence="10 11">
    <name type="scientific">Pseudanabaena catenata USMAC16</name>
    <dbReference type="NCBI Taxonomy" id="1855837"/>
    <lineage>
        <taxon>Bacteria</taxon>
        <taxon>Bacillati</taxon>
        <taxon>Cyanobacteriota</taxon>
        <taxon>Cyanophyceae</taxon>
        <taxon>Pseudanabaenales</taxon>
        <taxon>Pseudanabaenaceae</taxon>
        <taxon>Pseudanabaena</taxon>
    </lineage>
</organism>
<dbReference type="InterPro" id="IPR036393">
    <property type="entry name" value="AceGlu_kinase-like_sf"/>
</dbReference>
<dbReference type="InterPro" id="IPR019797">
    <property type="entry name" value="Glutamate_5-kinase_CS"/>
</dbReference>
<evidence type="ECO:0000256" key="4">
    <source>
        <dbReference type="ARBA" id="ARBA00022679"/>
    </source>
</evidence>
<comment type="function">
    <text evidence="8">Catalyzes the transfer of a phosphate group to glutamate to form L-glutamate 5-phosphate.</text>
</comment>
<reference evidence="10" key="1">
    <citation type="submission" date="2019-05" db="EMBL/GenBank/DDBJ databases">
        <title>Whole genome sequencing of Pseudanabaena catenata USMAC16.</title>
        <authorList>
            <person name="Khan Z."/>
            <person name="Omar W.M."/>
            <person name="Convey P."/>
            <person name="Merican F."/>
            <person name="Najimudin N."/>
        </authorList>
    </citation>
    <scope>NUCLEOTIDE SEQUENCE</scope>
    <source>
        <strain evidence="10">USMAC16</strain>
    </source>
</reference>
<comment type="pathway">
    <text evidence="8">Amino-acid biosynthesis; L-proline biosynthesis; L-glutamate 5-semialdehyde from L-glutamate: step 1/2.</text>
</comment>
<dbReference type="SUPFAM" id="SSF53633">
    <property type="entry name" value="Carbamate kinase-like"/>
    <property type="match status" value="1"/>
</dbReference>
<dbReference type="InterPro" id="IPR005715">
    <property type="entry name" value="Glu_5kinase/COase_Synthase"/>
</dbReference>
<dbReference type="PROSITE" id="PS50890">
    <property type="entry name" value="PUA"/>
    <property type="match status" value="1"/>
</dbReference>
<keyword evidence="6 8" id="KW-0418">Kinase</keyword>
<comment type="subcellular location">
    <subcellularLocation>
        <location evidence="8">Cytoplasm</location>
    </subcellularLocation>
</comment>
<evidence type="ECO:0000256" key="1">
    <source>
        <dbReference type="ARBA" id="ARBA00022490"/>
    </source>
</evidence>
<evidence type="ECO:0000256" key="3">
    <source>
        <dbReference type="ARBA" id="ARBA00022650"/>
    </source>
</evidence>
<feature type="binding site" evidence="8">
    <location>
        <position position="161"/>
    </location>
    <ligand>
        <name>substrate</name>
    </ligand>
</feature>
<keyword evidence="2 8" id="KW-0028">Amino-acid biosynthesis</keyword>
<name>A0A9X4MDJ2_9CYAN</name>
<feature type="domain" description="PUA" evidence="9">
    <location>
        <begin position="298"/>
        <end position="381"/>
    </location>
</feature>
<dbReference type="InterPro" id="IPR001057">
    <property type="entry name" value="Glu/AcGlu_kinase"/>
</dbReference>
<dbReference type="InterPro" id="IPR041739">
    <property type="entry name" value="G5K_ProB"/>
</dbReference>
<keyword evidence="5 8" id="KW-0547">Nucleotide-binding</keyword>
<feature type="binding site" evidence="8">
    <location>
        <position position="62"/>
    </location>
    <ligand>
        <name>substrate</name>
    </ligand>
</feature>
<dbReference type="Pfam" id="PF00696">
    <property type="entry name" value="AA_kinase"/>
    <property type="match status" value="1"/>
</dbReference>
<dbReference type="GO" id="GO:0004349">
    <property type="term" value="F:glutamate 5-kinase activity"/>
    <property type="evidence" value="ECO:0007669"/>
    <property type="project" value="UniProtKB-UniRule"/>
</dbReference>
<keyword evidence="7 8" id="KW-0067">ATP-binding</keyword>
<dbReference type="InterPro" id="IPR015947">
    <property type="entry name" value="PUA-like_sf"/>
</dbReference>
<dbReference type="GO" id="GO:0005829">
    <property type="term" value="C:cytosol"/>
    <property type="evidence" value="ECO:0007669"/>
    <property type="project" value="TreeGrafter"/>
</dbReference>
<evidence type="ECO:0000256" key="6">
    <source>
        <dbReference type="ARBA" id="ARBA00022777"/>
    </source>
</evidence>
<comment type="caution">
    <text evidence="10">The sequence shown here is derived from an EMBL/GenBank/DDBJ whole genome shotgun (WGS) entry which is preliminary data.</text>
</comment>
<dbReference type="PANTHER" id="PTHR43654">
    <property type="entry name" value="GLUTAMATE 5-KINASE"/>
    <property type="match status" value="1"/>
</dbReference>
<dbReference type="Proteomes" id="UP001152872">
    <property type="component" value="Unassembled WGS sequence"/>
</dbReference>
<dbReference type="FunFam" id="2.30.130.10:FF:000007">
    <property type="entry name" value="Glutamate 5-kinase"/>
    <property type="match status" value="1"/>
</dbReference>
<dbReference type="CDD" id="cd21157">
    <property type="entry name" value="PUA_G5K"/>
    <property type="match status" value="1"/>
</dbReference>
<dbReference type="RefSeq" id="WP_009626235.1">
    <property type="nucleotide sequence ID" value="NZ_VBTY01000035.1"/>
</dbReference>
<dbReference type="PANTHER" id="PTHR43654:SF3">
    <property type="entry name" value="GLUTAMATE 5-KINASE"/>
    <property type="match status" value="1"/>
</dbReference>
<evidence type="ECO:0000313" key="11">
    <source>
        <dbReference type="Proteomes" id="UP001152872"/>
    </source>
</evidence>
<dbReference type="FunFam" id="3.40.1160.10:FF:000018">
    <property type="entry name" value="Glutamate 5-kinase"/>
    <property type="match status" value="1"/>
</dbReference>
<dbReference type="InterPro" id="IPR011529">
    <property type="entry name" value="Glu_5kinase"/>
</dbReference>
<keyword evidence="11" id="KW-1185">Reference proteome</keyword>
<dbReference type="GO" id="GO:0055129">
    <property type="term" value="P:L-proline biosynthetic process"/>
    <property type="evidence" value="ECO:0007669"/>
    <property type="project" value="UniProtKB-UniRule"/>
</dbReference>
<dbReference type="PIRSF" id="PIRSF000729">
    <property type="entry name" value="GK"/>
    <property type="match status" value="1"/>
</dbReference>
<dbReference type="InterPro" id="IPR001048">
    <property type="entry name" value="Asp/Glu/Uridylate_kinase"/>
</dbReference>
<feature type="binding site" evidence="8">
    <location>
        <position position="149"/>
    </location>
    <ligand>
        <name>substrate</name>
    </ligand>
</feature>
<dbReference type="InterPro" id="IPR036974">
    <property type="entry name" value="PUA_sf"/>
</dbReference>
<keyword evidence="3 8" id="KW-0641">Proline biosynthesis</keyword>
<protein>
    <recommendedName>
        <fullName evidence="8">Glutamate 5-kinase</fullName>
        <ecNumber evidence="8">2.7.2.11</ecNumber>
    </recommendedName>
    <alternativeName>
        <fullName evidence="8">Gamma-glutamyl kinase</fullName>
        <shortName evidence="8">GK</shortName>
    </alternativeName>
</protein>
<dbReference type="CDD" id="cd04242">
    <property type="entry name" value="AAK_G5K_ProB"/>
    <property type="match status" value="1"/>
</dbReference>
<keyword evidence="1 8" id="KW-0963">Cytoplasm</keyword>